<name>A0A7S9HDQ6_9ALTE</name>
<proteinExistence type="inferred from homology"/>
<dbReference type="Gene3D" id="3.40.800.20">
    <property type="entry name" value="Histone deacetylase domain"/>
    <property type="match status" value="1"/>
</dbReference>
<comment type="similarity">
    <text evidence="1">Belongs to the histone deacetylase family.</text>
</comment>
<dbReference type="AlphaFoldDB" id="A0A7S9HDQ6"/>
<dbReference type="GO" id="GO:0004407">
    <property type="term" value="F:histone deacetylase activity"/>
    <property type="evidence" value="ECO:0007669"/>
    <property type="project" value="TreeGrafter"/>
</dbReference>
<evidence type="ECO:0000259" key="2">
    <source>
        <dbReference type="Pfam" id="PF00850"/>
    </source>
</evidence>
<protein>
    <submittedName>
        <fullName evidence="3">Histone deacetylase family protein</fullName>
    </submittedName>
</protein>
<dbReference type="InterPro" id="IPR037138">
    <property type="entry name" value="His_deacetylse_dom_sf"/>
</dbReference>
<dbReference type="InterPro" id="IPR023696">
    <property type="entry name" value="Ureohydrolase_dom_sf"/>
</dbReference>
<evidence type="ECO:0000256" key="1">
    <source>
        <dbReference type="ARBA" id="ARBA00005947"/>
    </source>
</evidence>
<dbReference type="Proteomes" id="UP000595095">
    <property type="component" value="Chromosome"/>
</dbReference>
<gene>
    <name evidence="3" type="ORF">IT774_00430</name>
</gene>
<keyword evidence="4" id="KW-1185">Reference proteome</keyword>
<evidence type="ECO:0000313" key="3">
    <source>
        <dbReference type="EMBL" id="QPG05791.1"/>
    </source>
</evidence>
<dbReference type="InterPro" id="IPR023801">
    <property type="entry name" value="His_deacetylse_dom"/>
</dbReference>
<dbReference type="PRINTS" id="PR01270">
    <property type="entry name" value="HDASUPER"/>
</dbReference>
<dbReference type="SUPFAM" id="SSF52768">
    <property type="entry name" value="Arginase/deacetylase"/>
    <property type="match status" value="1"/>
</dbReference>
<dbReference type="KEGG" id="smaa:IT774_00430"/>
<dbReference type="EMBL" id="CP064795">
    <property type="protein sequence ID" value="QPG05791.1"/>
    <property type="molecule type" value="Genomic_DNA"/>
</dbReference>
<accession>A0A7S9HDQ6</accession>
<dbReference type="Pfam" id="PF00850">
    <property type="entry name" value="Hist_deacetyl"/>
    <property type="match status" value="1"/>
</dbReference>
<dbReference type="InterPro" id="IPR000286">
    <property type="entry name" value="HDACs"/>
</dbReference>
<sequence>MTVRIYRGRDCTLHDMGNDHPESPERLYAINDQLIVSGLEMSCEHADAQPASQQLLHLAHDPDYVDRLFASAPDNEPVWFDEETGMMNKTLSAMRYAAGAACEAVDWVMQGHDRQAFCMVRPPGHHAEKNKAMGFCLINNVALAAKYALQRDDIERVAIVDFDVHHGNGTEHIVKDDARILLCSSFEHPLYPFSDPDTTSSNTVAVGLPPGAEGEQYRQAIAGWFDTLDGFAPQLIIISAGFDGHAEDPMAHLRLGEDDYKWISYQIRQLADRHCEGRIVSSLEGGYDLSALGRSVVAHLKGLGGDGTETGGA</sequence>
<dbReference type="PANTHER" id="PTHR10625:SF10">
    <property type="entry name" value="HISTONE DEACETYLASE HDAC1"/>
    <property type="match status" value="1"/>
</dbReference>
<dbReference type="GO" id="GO:0040029">
    <property type="term" value="P:epigenetic regulation of gene expression"/>
    <property type="evidence" value="ECO:0007669"/>
    <property type="project" value="TreeGrafter"/>
</dbReference>
<dbReference type="RefSeq" id="WP_195810874.1">
    <property type="nucleotide sequence ID" value="NZ_CP064795.1"/>
</dbReference>
<dbReference type="PANTHER" id="PTHR10625">
    <property type="entry name" value="HISTONE DEACETYLASE HDAC1-RELATED"/>
    <property type="match status" value="1"/>
</dbReference>
<reference evidence="3 4" key="1">
    <citation type="submission" date="2020-11" db="EMBL/GenBank/DDBJ databases">
        <title>Complete genome sequence for Salinimonas sp. strain G2-b.</title>
        <authorList>
            <person name="Park S.-J."/>
        </authorList>
    </citation>
    <scope>NUCLEOTIDE SEQUENCE [LARGE SCALE GENOMIC DNA]</scope>
    <source>
        <strain evidence="3 4">G2-b</strain>
    </source>
</reference>
<evidence type="ECO:0000313" key="4">
    <source>
        <dbReference type="Proteomes" id="UP000595095"/>
    </source>
</evidence>
<feature type="domain" description="Histone deacetylase" evidence="2">
    <location>
        <begin position="20"/>
        <end position="302"/>
    </location>
</feature>
<dbReference type="CDD" id="cd11599">
    <property type="entry name" value="HDAC_classII_2"/>
    <property type="match status" value="1"/>
</dbReference>
<organism evidence="3 4">
    <name type="scientific">Salinimonas marina</name>
    <dbReference type="NCBI Taxonomy" id="2785918"/>
    <lineage>
        <taxon>Bacteria</taxon>
        <taxon>Pseudomonadati</taxon>
        <taxon>Pseudomonadota</taxon>
        <taxon>Gammaproteobacteria</taxon>
        <taxon>Alteromonadales</taxon>
        <taxon>Alteromonadaceae</taxon>
        <taxon>Alteromonas/Salinimonas group</taxon>
        <taxon>Salinimonas</taxon>
    </lineage>
</organism>